<evidence type="ECO:0008006" key="3">
    <source>
        <dbReference type="Google" id="ProtNLM"/>
    </source>
</evidence>
<accession>A0A2H3BN95</accession>
<evidence type="ECO:0000313" key="2">
    <source>
        <dbReference type="Proteomes" id="UP000218334"/>
    </source>
</evidence>
<dbReference type="AlphaFoldDB" id="A0A2H3BN95"/>
<keyword evidence="2" id="KW-1185">Reference proteome</keyword>
<protein>
    <recommendedName>
        <fullName evidence="3">Fungal STAND N-terminal Goodbye domain-containing protein</fullName>
    </recommendedName>
</protein>
<gene>
    <name evidence="1" type="ORF">ARMSODRAFT_978444</name>
</gene>
<dbReference type="EMBL" id="KZ293446">
    <property type="protein sequence ID" value="PBK65343.1"/>
    <property type="molecule type" value="Genomic_DNA"/>
</dbReference>
<dbReference type="Proteomes" id="UP000218334">
    <property type="component" value="Unassembled WGS sequence"/>
</dbReference>
<evidence type="ECO:0000313" key="1">
    <source>
        <dbReference type="EMBL" id="PBK65343.1"/>
    </source>
</evidence>
<reference evidence="2" key="1">
    <citation type="journal article" date="2017" name="Nat. Ecol. Evol.">
        <title>Genome expansion and lineage-specific genetic innovations in the forest pathogenic fungi Armillaria.</title>
        <authorList>
            <person name="Sipos G."/>
            <person name="Prasanna A.N."/>
            <person name="Walter M.C."/>
            <person name="O'Connor E."/>
            <person name="Balint B."/>
            <person name="Krizsan K."/>
            <person name="Kiss B."/>
            <person name="Hess J."/>
            <person name="Varga T."/>
            <person name="Slot J."/>
            <person name="Riley R."/>
            <person name="Boka B."/>
            <person name="Rigling D."/>
            <person name="Barry K."/>
            <person name="Lee J."/>
            <person name="Mihaltcheva S."/>
            <person name="LaButti K."/>
            <person name="Lipzen A."/>
            <person name="Waldron R."/>
            <person name="Moloney N.M."/>
            <person name="Sperisen C."/>
            <person name="Kredics L."/>
            <person name="Vagvoelgyi C."/>
            <person name="Patrignani A."/>
            <person name="Fitzpatrick D."/>
            <person name="Nagy I."/>
            <person name="Doyle S."/>
            <person name="Anderson J.B."/>
            <person name="Grigoriev I.V."/>
            <person name="Gueldener U."/>
            <person name="Muensterkoetter M."/>
            <person name="Nagy L.G."/>
        </authorList>
    </citation>
    <scope>NUCLEOTIDE SEQUENCE [LARGE SCALE GENOMIC DNA]</scope>
    <source>
        <strain evidence="2">28-4</strain>
    </source>
</reference>
<sequence>MPALTASLKVARIAEASGVPYLEKLAKVAVVVFELLEKKGKNKEAVKELCESIANTIVVVNSLVIMQERKGETYFNDICVEMEGYLSAMMKELKDTKQKYHGFKGIFHVENFKDAIQAYEKCVNDLKTDFSIQVMGDCMLALIETNCMQHDLMAKMKEATLRDEKLPRYYFDRRCWGIVNQ</sequence>
<name>A0A2H3BN95_9AGAR</name>
<proteinExistence type="predicted"/>
<organism evidence="1 2">
    <name type="scientific">Armillaria solidipes</name>
    <dbReference type="NCBI Taxonomy" id="1076256"/>
    <lineage>
        <taxon>Eukaryota</taxon>
        <taxon>Fungi</taxon>
        <taxon>Dikarya</taxon>
        <taxon>Basidiomycota</taxon>
        <taxon>Agaricomycotina</taxon>
        <taxon>Agaricomycetes</taxon>
        <taxon>Agaricomycetidae</taxon>
        <taxon>Agaricales</taxon>
        <taxon>Marasmiineae</taxon>
        <taxon>Physalacriaceae</taxon>
        <taxon>Armillaria</taxon>
    </lineage>
</organism>